<evidence type="ECO:0000313" key="5">
    <source>
        <dbReference type="EMBL" id="PXA68320.1"/>
    </source>
</evidence>
<dbReference type="InterPro" id="IPR008920">
    <property type="entry name" value="TF_FadR/GntR_C"/>
</dbReference>
<dbReference type="PROSITE" id="PS50949">
    <property type="entry name" value="HTH_GNTR"/>
    <property type="match status" value="1"/>
</dbReference>
<dbReference type="InterPro" id="IPR000524">
    <property type="entry name" value="Tscrpt_reg_HTH_GntR"/>
</dbReference>
<keyword evidence="3" id="KW-0804">Transcription</keyword>
<name>A0A317ZP56_9MICO</name>
<gene>
    <name evidence="5" type="ORF">CTB96_17030</name>
</gene>
<dbReference type="OrthoDB" id="9816161at2"/>
<dbReference type="PANTHER" id="PTHR43537:SF24">
    <property type="entry name" value="GLUCONATE OPERON TRANSCRIPTIONAL REPRESSOR"/>
    <property type="match status" value="1"/>
</dbReference>
<accession>A0A317ZP56</accession>
<dbReference type="CDD" id="cd07377">
    <property type="entry name" value="WHTH_GntR"/>
    <property type="match status" value="1"/>
</dbReference>
<dbReference type="Pfam" id="PF07729">
    <property type="entry name" value="FCD"/>
    <property type="match status" value="1"/>
</dbReference>
<dbReference type="PANTHER" id="PTHR43537">
    <property type="entry name" value="TRANSCRIPTIONAL REGULATOR, GNTR FAMILY"/>
    <property type="match status" value="1"/>
</dbReference>
<dbReference type="Gene3D" id="1.10.10.10">
    <property type="entry name" value="Winged helix-like DNA-binding domain superfamily/Winged helix DNA-binding domain"/>
    <property type="match status" value="1"/>
</dbReference>
<dbReference type="SUPFAM" id="SSF46785">
    <property type="entry name" value="Winged helix' DNA-binding domain"/>
    <property type="match status" value="1"/>
</dbReference>
<protein>
    <submittedName>
        <fullName evidence="5">GntR family transcriptional regulator</fullName>
    </submittedName>
</protein>
<dbReference type="InterPro" id="IPR036388">
    <property type="entry name" value="WH-like_DNA-bd_sf"/>
</dbReference>
<dbReference type="Gene3D" id="1.20.120.530">
    <property type="entry name" value="GntR ligand-binding domain-like"/>
    <property type="match status" value="1"/>
</dbReference>
<dbReference type="GO" id="GO:0003677">
    <property type="term" value="F:DNA binding"/>
    <property type="evidence" value="ECO:0007669"/>
    <property type="project" value="UniProtKB-KW"/>
</dbReference>
<proteinExistence type="predicted"/>
<sequence length="230" mass="25769">MTSVSFVNERSPVPQAQALGEHVVTQLRHAIVAGEIPPNTHLVESQLSIRFDVSRGPIRDALRQLESEGLVESHRRGVFAVGLRSADVDELYMLREILEVKALELTRGHSADTSWDLVEGNLSIMKDRVAANDSLGFSRADLNFHSAFYSVAGGKRLESMWKMYEPTFAVMLELTNAEDRDLGPTYQDHLDLYTTLRNGDIPTAVEMLRVHLQGSRDRLTNAFNRLHAEA</sequence>
<evidence type="ECO:0000256" key="3">
    <source>
        <dbReference type="ARBA" id="ARBA00023163"/>
    </source>
</evidence>
<dbReference type="InterPro" id="IPR036390">
    <property type="entry name" value="WH_DNA-bd_sf"/>
</dbReference>
<keyword evidence="1" id="KW-0805">Transcription regulation</keyword>
<dbReference type="InterPro" id="IPR011711">
    <property type="entry name" value="GntR_C"/>
</dbReference>
<dbReference type="SMART" id="SM00895">
    <property type="entry name" value="FCD"/>
    <property type="match status" value="1"/>
</dbReference>
<dbReference type="SMART" id="SM00345">
    <property type="entry name" value="HTH_GNTR"/>
    <property type="match status" value="1"/>
</dbReference>
<evidence type="ECO:0000256" key="1">
    <source>
        <dbReference type="ARBA" id="ARBA00023015"/>
    </source>
</evidence>
<keyword evidence="2" id="KW-0238">DNA-binding</keyword>
<organism evidence="5 6">
    <name type="scientific">Cryobacterium arcticum</name>
    <dbReference type="NCBI Taxonomy" id="670052"/>
    <lineage>
        <taxon>Bacteria</taxon>
        <taxon>Bacillati</taxon>
        <taxon>Actinomycetota</taxon>
        <taxon>Actinomycetes</taxon>
        <taxon>Micrococcales</taxon>
        <taxon>Microbacteriaceae</taxon>
        <taxon>Cryobacterium</taxon>
    </lineage>
</organism>
<dbReference type="EMBL" id="QHLY01000012">
    <property type="protein sequence ID" value="PXA68320.1"/>
    <property type="molecule type" value="Genomic_DNA"/>
</dbReference>
<evidence type="ECO:0000256" key="2">
    <source>
        <dbReference type="ARBA" id="ARBA00023125"/>
    </source>
</evidence>
<dbReference type="AlphaFoldDB" id="A0A317ZP56"/>
<dbReference type="Pfam" id="PF00392">
    <property type="entry name" value="GntR"/>
    <property type="match status" value="1"/>
</dbReference>
<evidence type="ECO:0000313" key="6">
    <source>
        <dbReference type="Proteomes" id="UP000246722"/>
    </source>
</evidence>
<evidence type="ECO:0000259" key="4">
    <source>
        <dbReference type="PROSITE" id="PS50949"/>
    </source>
</evidence>
<keyword evidence="6" id="KW-1185">Reference proteome</keyword>
<feature type="domain" description="HTH gntR-type" evidence="4">
    <location>
        <begin position="17"/>
        <end position="83"/>
    </location>
</feature>
<dbReference type="Proteomes" id="UP000246722">
    <property type="component" value="Unassembled WGS sequence"/>
</dbReference>
<dbReference type="GO" id="GO:0003700">
    <property type="term" value="F:DNA-binding transcription factor activity"/>
    <property type="evidence" value="ECO:0007669"/>
    <property type="project" value="InterPro"/>
</dbReference>
<reference evidence="5 6" key="1">
    <citation type="submission" date="2018-05" db="EMBL/GenBank/DDBJ databases">
        <title>Genetic diversity of glacier-inhabiting Cryobacterium bacteria in China and description of Cryobacterium mengkeensis sp. nov. and Arthrobacter glacialis sp. nov.</title>
        <authorList>
            <person name="Liu Q."/>
            <person name="Xin Y.-H."/>
        </authorList>
    </citation>
    <scope>NUCLEOTIDE SEQUENCE [LARGE SCALE GENOMIC DNA]</scope>
    <source>
        <strain evidence="5 6">SK-1</strain>
    </source>
</reference>
<dbReference type="SUPFAM" id="SSF48008">
    <property type="entry name" value="GntR ligand-binding domain-like"/>
    <property type="match status" value="1"/>
</dbReference>
<comment type="caution">
    <text evidence="5">The sequence shown here is derived from an EMBL/GenBank/DDBJ whole genome shotgun (WGS) entry which is preliminary data.</text>
</comment>